<dbReference type="EMBL" id="FP929132">
    <property type="protein sequence ID" value="CBX97742.1"/>
    <property type="molecule type" value="Genomic_DNA"/>
</dbReference>
<dbReference type="InParanoid" id="E5A225"/>
<proteinExistence type="predicted"/>
<gene>
    <name evidence="1" type="ORF">LEMA_P091510.1</name>
</gene>
<dbReference type="HOGENOM" id="CLU_2722674_0_0_1"/>
<protein>
    <submittedName>
        <fullName evidence="1">Predicted protein</fullName>
    </submittedName>
</protein>
<dbReference type="VEuPathDB" id="FungiDB:LEMA_P091510.1"/>
<keyword evidence="2" id="KW-1185">Reference proteome</keyword>
<organism evidence="2">
    <name type="scientific">Leptosphaeria maculans (strain JN3 / isolate v23.1.3 / race Av1-4-5-6-7-8)</name>
    <name type="common">Blackleg fungus</name>
    <name type="synonym">Phoma lingam</name>
    <dbReference type="NCBI Taxonomy" id="985895"/>
    <lineage>
        <taxon>Eukaryota</taxon>
        <taxon>Fungi</taxon>
        <taxon>Dikarya</taxon>
        <taxon>Ascomycota</taxon>
        <taxon>Pezizomycotina</taxon>
        <taxon>Dothideomycetes</taxon>
        <taxon>Pleosporomycetidae</taxon>
        <taxon>Pleosporales</taxon>
        <taxon>Pleosporineae</taxon>
        <taxon>Leptosphaeriaceae</taxon>
        <taxon>Plenodomus</taxon>
        <taxon>Plenodomus lingam/Leptosphaeria maculans species complex</taxon>
    </lineage>
</organism>
<reference evidence="2" key="1">
    <citation type="journal article" date="2011" name="Nat. Commun.">
        <title>Effector diversification within compartments of the Leptosphaeria maculans genome affected by Repeat-Induced Point mutations.</title>
        <authorList>
            <person name="Rouxel T."/>
            <person name="Grandaubert J."/>
            <person name="Hane J.K."/>
            <person name="Hoede C."/>
            <person name="van de Wouw A.P."/>
            <person name="Couloux A."/>
            <person name="Dominguez V."/>
            <person name="Anthouard V."/>
            <person name="Bally P."/>
            <person name="Bourras S."/>
            <person name="Cozijnsen A.J."/>
            <person name="Ciuffetti L.M."/>
            <person name="Degrave A."/>
            <person name="Dilmaghani A."/>
            <person name="Duret L."/>
            <person name="Fudal I."/>
            <person name="Goodwin S.B."/>
            <person name="Gout L."/>
            <person name="Glaser N."/>
            <person name="Linglin J."/>
            <person name="Kema G.H.J."/>
            <person name="Lapalu N."/>
            <person name="Lawrence C.B."/>
            <person name="May K."/>
            <person name="Meyer M."/>
            <person name="Ollivier B."/>
            <person name="Poulain J."/>
            <person name="Schoch C.L."/>
            <person name="Simon A."/>
            <person name="Spatafora J.W."/>
            <person name="Stachowiak A."/>
            <person name="Turgeon B.G."/>
            <person name="Tyler B.M."/>
            <person name="Vincent D."/>
            <person name="Weissenbach J."/>
            <person name="Amselem J."/>
            <person name="Quesneville H."/>
            <person name="Oliver R.P."/>
            <person name="Wincker P."/>
            <person name="Balesdent M.-H."/>
            <person name="Howlett B.J."/>
        </authorList>
    </citation>
    <scope>NUCLEOTIDE SEQUENCE [LARGE SCALE GENOMIC DNA]</scope>
    <source>
        <strain evidence="2">JN3 / isolate v23.1.3 / race Av1-4-5-6-7-8</strain>
    </source>
</reference>
<accession>E5A225</accession>
<dbReference type="AlphaFoldDB" id="E5A225"/>
<dbReference type="Proteomes" id="UP000002668">
    <property type="component" value="Genome"/>
</dbReference>
<evidence type="ECO:0000313" key="1">
    <source>
        <dbReference type="EMBL" id="CBX97742.1"/>
    </source>
</evidence>
<sequence>MLPHVVLVLPWTCQRVVWSSIRTGRPVWQTEIASRESKPMNRISLVVKIFAIRDKEKILKHQRPPVERITVA</sequence>
<name>E5A225_LEPMJ</name>
<evidence type="ECO:0000313" key="2">
    <source>
        <dbReference type="Proteomes" id="UP000002668"/>
    </source>
</evidence>